<dbReference type="Proteomes" id="UP000324222">
    <property type="component" value="Unassembled WGS sequence"/>
</dbReference>
<feature type="compositionally biased region" description="Polar residues" evidence="1">
    <location>
        <begin position="1"/>
        <end position="20"/>
    </location>
</feature>
<evidence type="ECO:0000256" key="1">
    <source>
        <dbReference type="SAM" id="MobiDB-lite"/>
    </source>
</evidence>
<name>A0A5B7J647_PORTR</name>
<evidence type="ECO:0000313" key="3">
    <source>
        <dbReference type="Proteomes" id="UP000324222"/>
    </source>
</evidence>
<evidence type="ECO:0000313" key="2">
    <source>
        <dbReference type="EMBL" id="MPC91652.1"/>
    </source>
</evidence>
<feature type="region of interest" description="Disordered" evidence="1">
    <location>
        <begin position="1"/>
        <end position="34"/>
    </location>
</feature>
<organism evidence="2 3">
    <name type="scientific">Portunus trituberculatus</name>
    <name type="common">Swimming crab</name>
    <name type="synonym">Neptunus trituberculatus</name>
    <dbReference type="NCBI Taxonomy" id="210409"/>
    <lineage>
        <taxon>Eukaryota</taxon>
        <taxon>Metazoa</taxon>
        <taxon>Ecdysozoa</taxon>
        <taxon>Arthropoda</taxon>
        <taxon>Crustacea</taxon>
        <taxon>Multicrustacea</taxon>
        <taxon>Malacostraca</taxon>
        <taxon>Eumalacostraca</taxon>
        <taxon>Eucarida</taxon>
        <taxon>Decapoda</taxon>
        <taxon>Pleocyemata</taxon>
        <taxon>Brachyura</taxon>
        <taxon>Eubrachyura</taxon>
        <taxon>Portunoidea</taxon>
        <taxon>Portunidae</taxon>
        <taxon>Portuninae</taxon>
        <taxon>Portunus</taxon>
    </lineage>
</organism>
<dbReference type="EMBL" id="VSRR010088554">
    <property type="protein sequence ID" value="MPC91652.1"/>
    <property type="molecule type" value="Genomic_DNA"/>
</dbReference>
<keyword evidence="3" id="KW-1185">Reference proteome</keyword>
<sequence length="84" mass="9387">MSKCENVSGQQSAAHTGGTQRSEETPDRVMSSQSLTRTAWVVERHLPLHTCLSHRDDVTRVLVLTPQQVRDVAPLTMMREVCQA</sequence>
<accession>A0A5B7J647</accession>
<proteinExistence type="predicted"/>
<comment type="caution">
    <text evidence="2">The sequence shown here is derived from an EMBL/GenBank/DDBJ whole genome shotgun (WGS) entry which is preliminary data.</text>
</comment>
<dbReference type="AlphaFoldDB" id="A0A5B7J647"/>
<gene>
    <name evidence="2" type="ORF">E2C01_086704</name>
</gene>
<reference evidence="2 3" key="1">
    <citation type="submission" date="2019-05" db="EMBL/GenBank/DDBJ databases">
        <title>Another draft genome of Portunus trituberculatus and its Hox gene families provides insights of decapod evolution.</title>
        <authorList>
            <person name="Jeong J.-H."/>
            <person name="Song I."/>
            <person name="Kim S."/>
            <person name="Choi T."/>
            <person name="Kim D."/>
            <person name="Ryu S."/>
            <person name="Kim W."/>
        </authorList>
    </citation>
    <scope>NUCLEOTIDE SEQUENCE [LARGE SCALE GENOMIC DNA]</scope>
    <source>
        <tissue evidence="2">Muscle</tissue>
    </source>
</reference>
<protein>
    <submittedName>
        <fullName evidence="2">Uncharacterized protein</fullName>
    </submittedName>
</protein>